<dbReference type="EMBL" id="CP133616">
    <property type="protein sequence ID" value="WMV30270.1"/>
    <property type="molecule type" value="Genomic_DNA"/>
</dbReference>
<keyword evidence="2" id="KW-1133">Transmembrane helix</keyword>
<name>A0AAF0R070_SOLVR</name>
<keyword evidence="2" id="KW-0472">Membrane</keyword>
<accession>A0AAF0R070</accession>
<feature type="region of interest" description="Disordered" evidence="1">
    <location>
        <begin position="1"/>
        <end position="20"/>
    </location>
</feature>
<evidence type="ECO:0000313" key="4">
    <source>
        <dbReference type="Proteomes" id="UP001234989"/>
    </source>
</evidence>
<protein>
    <submittedName>
        <fullName evidence="3">Uncharacterized protein</fullName>
    </submittedName>
</protein>
<organism evidence="3 4">
    <name type="scientific">Solanum verrucosum</name>
    <dbReference type="NCBI Taxonomy" id="315347"/>
    <lineage>
        <taxon>Eukaryota</taxon>
        <taxon>Viridiplantae</taxon>
        <taxon>Streptophyta</taxon>
        <taxon>Embryophyta</taxon>
        <taxon>Tracheophyta</taxon>
        <taxon>Spermatophyta</taxon>
        <taxon>Magnoliopsida</taxon>
        <taxon>eudicotyledons</taxon>
        <taxon>Gunneridae</taxon>
        <taxon>Pentapetalae</taxon>
        <taxon>asterids</taxon>
        <taxon>lamiids</taxon>
        <taxon>Solanales</taxon>
        <taxon>Solanaceae</taxon>
        <taxon>Solanoideae</taxon>
        <taxon>Solaneae</taxon>
        <taxon>Solanum</taxon>
    </lineage>
</organism>
<evidence type="ECO:0000256" key="1">
    <source>
        <dbReference type="SAM" id="MobiDB-lite"/>
    </source>
</evidence>
<keyword evidence="2" id="KW-0812">Transmembrane</keyword>
<gene>
    <name evidence="3" type="ORF">MTR67_023655</name>
</gene>
<dbReference type="AlphaFoldDB" id="A0AAF0R070"/>
<reference evidence="3" key="1">
    <citation type="submission" date="2023-08" db="EMBL/GenBank/DDBJ databases">
        <title>A de novo genome assembly of Solanum verrucosum Schlechtendal, a Mexican diploid species geographically isolated from the other diploid A-genome species in potato relatives.</title>
        <authorList>
            <person name="Hosaka K."/>
        </authorList>
    </citation>
    <scope>NUCLEOTIDE SEQUENCE</scope>
    <source>
        <tissue evidence="3">Young leaves</tissue>
    </source>
</reference>
<keyword evidence="4" id="KW-1185">Reference proteome</keyword>
<evidence type="ECO:0000256" key="2">
    <source>
        <dbReference type="SAM" id="Phobius"/>
    </source>
</evidence>
<evidence type="ECO:0000313" key="3">
    <source>
        <dbReference type="EMBL" id="WMV30270.1"/>
    </source>
</evidence>
<feature type="transmembrane region" description="Helical" evidence="2">
    <location>
        <begin position="155"/>
        <end position="173"/>
    </location>
</feature>
<dbReference type="Proteomes" id="UP001234989">
    <property type="component" value="Chromosome 5"/>
</dbReference>
<proteinExistence type="predicted"/>
<sequence>MDKELQQIKSQQHDGKHAELSRSEDLKILELEGDVGKHRKTQTNNLLHAATVFIVFRKCAAKDHSAKLVGIADQLGDPPFGLVHRRLALDFSIIVFWIIVRHSTTSRNCSVICRLLLFTADLVRSFRAQHIGTKGEDKTFWRLAEWVRRFSDLQFFVLSAAFVPFLLSSVHAFPQTPNT</sequence>